<comment type="caution">
    <text evidence="1">The sequence shown here is derived from an EMBL/GenBank/DDBJ whole genome shotgun (WGS) entry which is preliminary data.</text>
</comment>
<keyword evidence="2" id="KW-1185">Reference proteome</keyword>
<name>A0A8S9WNS3_APOLU</name>
<evidence type="ECO:0000313" key="2">
    <source>
        <dbReference type="Proteomes" id="UP000466442"/>
    </source>
</evidence>
<dbReference type="EMBL" id="WIXP02000017">
    <property type="protein sequence ID" value="KAF6197884.1"/>
    <property type="molecule type" value="Genomic_DNA"/>
</dbReference>
<dbReference type="AlphaFoldDB" id="A0A8S9WNS3"/>
<reference evidence="1" key="1">
    <citation type="journal article" date="2021" name="Mol. Ecol. Resour.">
        <title>Apolygus lucorum genome provides insights into omnivorousness and mesophyll feeding.</title>
        <authorList>
            <person name="Liu Y."/>
            <person name="Liu H."/>
            <person name="Wang H."/>
            <person name="Huang T."/>
            <person name="Liu B."/>
            <person name="Yang B."/>
            <person name="Yin L."/>
            <person name="Li B."/>
            <person name="Zhang Y."/>
            <person name="Zhang S."/>
            <person name="Jiang F."/>
            <person name="Zhang X."/>
            <person name="Ren Y."/>
            <person name="Wang B."/>
            <person name="Wang S."/>
            <person name="Lu Y."/>
            <person name="Wu K."/>
            <person name="Fan W."/>
            <person name="Wang G."/>
        </authorList>
    </citation>
    <scope>NUCLEOTIDE SEQUENCE</scope>
    <source>
        <strain evidence="1">12Hb</strain>
    </source>
</reference>
<dbReference type="Proteomes" id="UP000466442">
    <property type="component" value="Unassembled WGS sequence"/>
</dbReference>
<protein>
    <submittedName>
        <fullName evidence="1">Uncharacterized protein</fullName>
    </submittedName>
</protein>
<evidence type="ECO:0000313" key="1">
    <source>
        <dbReference type="EMBL" id="KAF6197884.1"/>
    </source>
</evidence>
<accession>A0A8S9WNS3</accession>
<sequence>MHLIHSQPVLLVQLGSIGVARASLLLMGPVTLWLQTFSMDSYHDPVLENVSGMSSPLPSEELSQPPGDRKIQVQLRGYGCVIRVFGNH</sequence>
<gene>
    <name evidence="1" type="ORF">GE061_008858</name>
</gene>
<organism evidence="1 2">
    <name type="scientific">Apolygus lucorum</name>
    <name type="common">Small green plant bug</name>
    <name type="synonym">Lygocoris lucorum</name>
    <dbReference type="NCBI Taxonomy" id="248454"/>
    <lineage>
        <taxon>Eukaryota</taxon>
        <taxon>Metazoa</taxon>
        <taxon>Ecdysozoa</taxon>
        <taxon>Arthropoda</taxon>
        <taxon>Hexapoda</taxon>
        <taxon>Insecta</taxon>
        <taxon>Pterygota</taxon>
        <taxon>Neoptera</taxon>
        <taxon>Paraneoptera</taxon>
        <taxon>Hemiptera</taxon>
        <taxon>Heteroptera</taxon>
        <taxon>Panheteroptera</taxon>
        <taxon>Cimicomorpha</taxon>
        <taxon>Miridae</taxon>
        <taxon>Mirini</taxon>
        <taxon>Apolygus</taxon>
    </lineage>
</organism>
<proteinExistence type="predicted"/>